<accession>A0A1H4B854</accession>
<keyword evidence="2 4" id="KW-0472">Membrane</keyword>
<keyword evidence="3" id="KW-0998">Cell outer membrane</keyword>
<dbReference type="PRINTS" id="PR01021">
    <property type="entry name" value="OMPADOMAIN"/>
</dbReference>
<dbReference type="InterPro" id="IPR036737">
    <property type="entry name" value="OmpA-like_sf"/>
</dbReference>
<dbReference type="Proteomes" id="UP000198703">
    <property type="component" value="Unassembled WGS sequence"/>
</dbReference>
<dbReference type="RefSeq" id="WP_175478845.1">
    <property type="nucleotide sequence ID" value="NZ_FNQM01000005.1"/>
</dbReference>
<proteinExistence type="predicted"/>
<dbReference type="PANTHER" id="PTHR30329">
    <property type="entry name" value="STATOR ELEMENT OF FLAGELLAR MOTOR COMPLEX"/>
    <property type="match status" value="1"/>
</dbReference>
<feature type="domain" description="OmpA-like" evidence="5">
    <location>
        <begin position="158"/>
        <end position="271"/>
    </location>
</feature>
<dbReference type="STRING" id="89524.SAMN05444370_10566"/>
<dbReference type="EMBL" id="FNQM01000005">
    <property type="protein sequence ID" value="SEA44234.1"/>
    <property type="molecule type" value="Genomic_DNA"/>
</dbReference>
<evidence type="ECO:0000256" key="2">
    <source>
        <dbReference type="ARBA" id="ARBA00023136"/>
    </source>
</evidence>
<dbReference type="PROSITE" id="PS51257">
    <property type="entry name" value="PROKAR_LIPOPROTEIN"/>
    <property type="match status" value="1"/>
</dbReference>
<dbReference type="CDD" id="cd07185">
    <property type="entry name" value="OmpA_C-like"/>
    <property type="match status" value="1"/>
</dbReference>
<evidence type="ECO:0000259" key="5">
    <source>
        <dbReference type="PROSITE" id="PS51123"/>
    </source>
</evidence>
<sequence>MKNISRAILAVAAVGTAGCTNLHGGSLVDTFFAEGFLGESIGGSGYNAELARAYQQLAAYNAETDVNWLDSTVYMDRSRQAAAGNPPELFQPAEYGVNGDLEALRAQTLSAISDYASARPAECASLAAHYDFLVEQTYQAPGTNLAGARNRYNSSLSACTGLGDADLTVFFGFNSSALDGIANAVIDDVVNAVSATAEAISVVGHTDTVGSVTYNQRLSEARAASVADRMISLGIDPSRITQAGRSELEPAVATGDGVREARNRRVEIAVE</sequence>
<dbReference type="Pfam" id="PF00691">
    <property type="entry name" value="OmpA"/>
    <property type="match status" value="1"/>
</dbReference>
<dbReference type="PROSITE" id="PS51123">
    <property type="entry name" value="OMPA_2"/>
    <property type="match status" value="1"/>
</dbReference>
<dbReference type="PANTHER" id="PTHR30329:SF21">
    <property type="entry name" value="LIPOPROTEIN YIAD-RELATED"/>
    <property type="match status" value="1"/>
</dbReference>
<evidence type="ECO:0000313" key="7">
    <source>
        <dbReference type="Proteomes" id="UP000198703"/>
    </source>
</evidence>
<dbReference type="InterPro" id="IPR050330">
    <property type="entry name" value="Bact_OuterMem_StrucFunc"/>
</dbReference>
<name>A0A1H4B854_9RHOB</name>
<dbReference type="SUPFAM" id="SSF103088">
    <property type="entry name" value="OmpA-like"/>
    <property type="match status" value="1"/>
</dbReference>
<evidence type="ECO:0000256" key="4">
    <source>
        <dbReference type="PROSITE-ProRule" id="PRU00473"/>
    </source>
</evidence>
<protein>
    <submittedName>
        <fullName evidence="6">OmpA family protein</fullName>
    </submittedName>
</protein>
<dbReference type="InterPro" id="IPR006665">
    <property type="entry name" value="OmpA-like"/>
</dbReference>
<evidence type="ECO:0000256" key="3">
    <source>
        <dbReference type="ARBA" id="ARBA00023237"/>
    </source>
</evidence>
<dbReference type="GO" id="GO:0009279">
    <property type="term" value="C:cell outer membrane"/>
    <property type="evidence" value="ECO:0007669"/>
    <property type="project" value="UniProtKB-SubCell"/>
</dbReference>
<gene>
    <name evidence="6" type="ORF">SAMN05444370_10566</name>
</gene>
<reference evidence="6 7" key="1">
    <citation type="submission" date="2016-10" db="EMBL/GenBank/DDBJ databases">
        <authorList>
            <person name="de Groot N.N."/>
        </authorList>
    </citation>
    <scope>NUCLEOTIDE SEQUENCE [LARGE SCALE GENOMIC DNA]</scope>
    <source>
        <strain evidence="6 7">DSM 15345</strain>
    </source>
</reference>
<evidence type="ECO:0000313" key="6">
    <source>
        <dbReference type="EMBL" id="SEA44234.1"/>
    </source>
</evidence>
<evidence type="ECO:0000256" key="1">
    <source>
        <dbReference type="ARBA" id="ARBA00004442"/>
    </source>
</evidence>
<dbReference type="Gene3D" id="3.30.1330.60">
    <property type="entry name" value="OmpA-like domain"/>
    <property type="match status" value="1"/>
</dbReference>
<dbReference type="InterPro" id="IPR006664">
    <property type="entry name" value="OMP_bac"/>
</dbReference>
<organism evidence="6 7">
    <name type="scientific">Rubrimonas cliftonensis</name>
    <dbReference type="NCBI Taxonomy" id="89524"/>
    <lineage>
        <taxon>Bacteria</taxon>
        <taxon>Pseudomonadati</taxon>
        <taxon>Pseudomonadota</taxon>
        <taxon>Alphaproteobacteria</taxon>
        <taxon>Rhodobacterales</taxon>
        <taxon>Paracoccaceae</taxon>
        <taxon>Rubrimonas</taxon>
    </lineage>
</organism>
<comment type="subcellular location">
    <subcellularLocation>
        <location evidence="1">Cell outer membrane</location>
    </subcellularLocation>
</comment>
<keyword evidence="7" id="KW-1185">Reference proteome</keyword>
<dbReference type="AlphaFoldDB" id="A0A1H4B854"/>